<comment type="caution">
    <text evidence="2">The sequence shown here is derived from an EMBL/GenBank/DDBJ whole genome shotgun (WGS) entry which is preliminary data.</text>
</comment>
<accession>A0ABV1HHH9</accession>
<dbReference type="InterPro" id="IPR036457">
    <property type="entry name" value="PPM-type-like_dom_sf"/>
</dbReference>
<dbReference type="SUPFAM" id="SSF81606">
    <property type="entry name" value="PP2C-like"/>
    <property type="match status" value="1"/>
</dbReference>
<dbReference type="InterPro" id="IPR001932">
    <property type="entry name" value="PPM-type_phosphatase-like_dom"/>
</dbReference>
<dbReference type="RefSeq" id="WP_349228215.1">
    <property type="nucleotide sequence ID" value="NZ_JBBMFJ010000001.1"/>
</dbReference>
<dbReference type="Gene3D" id="3.60.40.10">
    <property type="entry name" value="PPM-type phosphatase domain"/>
    <property type="match status" value="1"/>
</dbReference>
<sequence length="269" mass="30620">MRDFTYQYGSLSDAGDVRSENQDAILCCTGEKNIQNQQNDAAFFLVADGMGGLSYGSQVSAYCTDQFAAWWHEDFSQMIQAGRDSDTDIKELLEQEIWDINTQIYQFKEREGCRCGSTLSALLLYNGKYYIENLGDSRIYRFRKNNLEQLTKDQSLAAQLVREKRLTPEEAEDFPQKNVLTMCIGMFQIPQSGFEMGELKNGDMFLLCSDGFYGCVEEADVKEILRRYNRQNDKGNGILQFAVEKLRSLIPEGGARDNVSLILTEVRKG</sequence>
<gene>
    <name evidence="2" type="ORF">WMO41_01040</name>
</gene>
<keyword evidence="3" id="KW-1185">Reference proteome</keyword>
<dbReference type="Pfam" id="PF13672">
    <property type="entry name" value="PP2C_2"/>
    <property type="match status" value="1"/>
</dbReference>
<reference evidence="2 3" key="1">
    <citation type="submission" date="2024-03" db="EMBL/GenBank/DDBJ databases">
        <title>Human intestinal bacterial collection.</title>
        <authorList>
            <person name="Pauvert C."/>
            <person name="Hitch T.C.A."/>
            <person name="Clavel T."/>
        </authorList>
    </citation>
    <scope>NUCLEOTIDE SEQUENCE [LARGE SCALE GENOMIC DNA]</scope>
    <source>
        <strain evidence="2 3">CLA-AP-H27</strain>
    </source>
</reference>
<dbReference type="Proteomes" id="UP001437460">
    <property type="component" value="Unassembled WGS sequence"/>
</dbReference>
<protein>
    <submittedName>
        <fullName evidence="2">PP2C family serine/threonine-protein phosphatase</fullName>
    </submittedName>
</protein>
<evidence type="ECO:0000259" key="1">
    <source>
        <dbReference type="PROSITE" id="PS51746"/>
    </source>
</evidence>
<name>A0ABV1HHH9_9FIRM</name>
<dbReference type="EMBL" id="JBBMFJ010000001">
    <property type="protein sequence ID" value="MEQ2561775.1"/>
    <property type="molecule type" value="Genomic_DNA"/>
</dbReference>
<organism evidence="2 3">
    <name type="scientific">Ventrimonas faecis</name>
    <dbReference type="NCBI Taxonomy" id="3133170"/>
    <lineage>
        <taxon>Bacteria</taxon>
        <taxon>Bacillati</taxon>
        <taxon>Bacillota</taxon>
        <taxon>Clostridia</taxon>
        <taxon>Lachnospirales</taxon>
        <taxon>Lachnospiraceae</taxon>
        <taxon>Ventrimonas</taxon>
    </lineage>
</organism>
<feature type="domain" description="PPM-type phosphatase" evidence="1">
    <location>
        <begin position="7"/>
        <end position="266"/>
    </location>
</feature>
<dbReference type="SMART" id="SM00331">
    <property type="entry name" value="PP2C_SIG"/>
    <property type="match status" value="1"/>
</dbReference>
<evidence type="ECO:0000313" key="3">
    <source>
        <dbReference type="Proteomes" id="UP001437460"/>
    </source>
</evidence>
<dbReference type="CDD" id="cd00143">
    <property type="entry name" value="PP2Cc"/>
    <property type="match status" value="1"/>
</dbReference>
<proteinExistence type="predicted"/>
<dbReference type="SMART" id="SM00332">
    <property type="entry name" value="PP2Cc"/>
    <property type="match status" value="1"/>
</dbReference>
<dbReference type="PROSITE" id="PS51746">
    <property type="entry name" value="PPM_2"/>
    <property type="match status" value="1"/>
</dbReference>
<evidence type="ECO:0000313" key="2">
    <source>
        <dbReference type="EMBL" id="MEQ2561775.1"/>
    </source>
</evidence>